<proteinExistence type="predicted"/>
<accession>A0A7R8ZX53</accession>
<dbReference type="InterPro" id="IPR013098">
    <property type="entry name" value="Ig_I-set"/>
</dbReference>
<evidence type="ECO:0000259" key="7">
    <source>
        <dbReference type="PROSITE" id="PS50835"/>
    </source>
</evidence>
<dbReference type="SMART" id="SM00408">
    <property type="entry name" value="IGc2"/>
    <property type="match status" value="5"/>
</dbReference>
<dbReference type="InterPro" id="IPR051170">
    <property type="entry name" value="Neural/epithelial_adhesion"/>
</dbReference>
<keyword evidence="3" id="KW-1015">Disulfide bond</keyword>
<dbReference type="GO" id="GO:0043005">
    <property type="term" value="C:neuron projection"/>
    <property type="evidence" value="ECO:0007669"/>
    <property type="project" value="TreeGrafter"/>
</dbReference>
<feature type="domain" description="Ig-like" evidence="7">
    <location>
        <begin position="672"/>
        <end position="761"/>
    </location>
</feature>
<dbReference type="InterPro" id="IPR003961">
    <property type="entry name" value="FN3_dom"/>
</dbReference>
<feature type="signal peptide" evidence="6">
    <location>
        <begin position="1"/>
        <end position="19"/>
    </location>
</feature>
<evidence type="ECO:0000256" key="1">
    <source>
        <dbReference type="ARBA" id="ARBA00022729"/>
    </source>
</evidence>
<organism evidence="9">
    <name type="scientific">Darwinula stevensoni</name>
    <dbReference type="NCBI Taxonomy" id="69355"/>
    <lineage>
        <taxon>Eukaryota</taxon>
        <taxon>Metazoa</taxon>
        <taxon>Ecdysozoa</taxon>
        <taxon>Arthropoda</taxon>
        <taxon>Crustacea</taxon>
        <taxon>Oligostraca</taxon>
        <taxon>Ostracoda</taxon>
        <taxon>Podocopa</taxon>
        <taxon>Podocopida</taxon>
        <taxon>Darwinulocopina</taxon>
        <taxon>Darwinuloidea</taxon>
        <taxon>Darwinulidae</taxon>
        <taxon>Darwinula</taxon>
    </lineage>
</organism>
<gene>
    <name evidence="9" type="ORF">DSTB1V02_LOCUS205</name>
</gene>
<dbReference type="SUPFAM" id="SSF49265">
    <property type="entry name" value="Fibronectin type III"/>
    <property type="match status" value="1"/>
</dbReference>
<feature type="domain" description="Ig-like" evidence="7">
    <location>
        <begin position="861"/>
        <end position="961"/>
    </location>
</feature>
<feature type="domain" description="Ig-like" evidence="7">
    <location>
        <begin position="964"/>
        <end position="1055"/>
    </location>
</feature>
<dbReference type="PROSITE" id="PS50835">
    <property type="entry name" value="IG_LIKE"/>
    <property type="match status" value="5"/>
</dbReference>
<dbReference type="Gene3D" id="2.60.40.10">
    <property type="entry name" value="Immunoglobulins"/>
    <property type="match status" value="7"/>
</dbReference>
<dbReference type="SMART" id="SM00409">
    <property type="entry name" value="IG"/>
    <property type="match status" value="5"/>
</dbReference>
<dbReference type="InterPro" id="IPR036116">
    <property type="entry name" value="FN3_sf"/>
</dbReference>
<evidence type="ECO:0000256" key="6">
    <source>
        <dbReference type="SAM" id="SignalP"/>
    </source>
</evidence>
<dbReference type="InterPro" id="IPR003598">
    <property type="entry name" value="Ig_sub2"/>
</dbReference>
<feature type="domain" description="Fibronectin type-III" evidence="8">
    <location>
        <begin position="1059"/>
        <end position="1156"/>
    </location>
</feature>
<dbReference type="CDD" id="cd00096">
    <property type="entry name" value="Ig"/>
    <property type="match status" value="2"/>
</dbReference>
<dbReference type="SUPFAM" id="SSF48726">
    <property type="entry name" value="Immunoglobulin"/>
    <property type="match status" value="5"/>
</dbReference>
<dbReference type="CDD" id="cd00063">
    <property type="entry name" value="FN3"/>
    <property type="match status" value="2"/>
</dbReference>
<keyword evidence="1 6" id="KW-0732">Signal</keyword>
<evidence type="ECO:0000256" key="3">
    <source>
        <dbReference type="ARBA" id="ARBA00023157"/>
    </source>
</evidence>
<dbReference type="InterPro" id="IPR003599">
    <property type="entry name" value="Ig_sub"/>
</dbReference>
<dbReference type="Pfam" id="PF13927">
    <property type="entry name" value="Ig_3"/>
    <property type="match status" value="2"/>
</dbReference>
<dbReference type="EMBL" id="CAJPEV010000012">
    <property type="protein sequence ID" value="CAG0878687.1"/>
    <property type="molecule type" value="Genomic_DNA"/>
</dbReference>
<evidence type="ECO:0000259" key="8">
    <source>
        <dbReference type="PROSITE" id="PS50853"/>
    </source>
</evidence>
<dbReference type="Proteomes" id="UP000677054">
    <property type="component" value="Unassembled WGS sequence"/>
</dbReference>
<dbReference type="OrthoDB" id="10056271at2759"/>
<feature type="region of interest" description="Disordered" evidence="5">
    <location>
        <begin position="449"/>
        <end position="481"/>
    </location>
</feature>
<evidence type="ECO:0000256" key="2">
    <source>
        <dbReference type="ARBA" id="ARBA00022737"/>
    </source>
</evidence>
<feature type="compositionally biased region" description="Low complexity" evidence="5">
    <location>
        <begin position="449"/>
        <end position="459"/>
    </location>
</feature>
<feature type="compositionally biased region" description="Low complexity" evidence="5">
    <location>
        <begin position="284"/>
        <end position="296"/>
    </location>
</feature>
<evidence type="ECO:0000313" key="9">
    <source>
        <dbReference type="EMBL" id="CAD7240173.1"/>
    </source>
</evidence>
<feature type="compositionally biased region" description="Basic and acidic residues" evidence="5">
    <location>
        <begin position="466"/>
        <end position="479"/>
    </location>
</feature>
<evidence type="ECO:0000313" key="10">
    <source>
        <dbReference type="Proteomes" id="UP000677054"/>
    </source>
</evidence>
<dbReference type="Pfam" id="PF00041">
    <property type="entry name" value="fn3"/>
    <property type="match status" value="2"/>
</dbReference>
<dbReference type="SMART" id="SM00060">
    <property type="entry name" value="FN3"/>
    <property type="match status" value="3"/>
</dbReference>
<keyword evidence="2" id="KW-0677">Repeat</keyword>
<feature type="region of interest" description="Disordered" evidence="5">
    <location>
        <begin position="1270"/>
        <end position="1290"/>
    </location>
</feature>
<name>A0A7R8ZX53_9CRUS</name>
<dbReference type="PANTHER" id="PTHR12231">
    <property type="entry name" value="CTX-RELATED TYPE I TRANSMEMBRANE PROTEIN"/>
    <property type="match status" value="1"/>
</dbReference>
<dbReference type="PANTHER" id="PTHR12231:SF269">
    <property type="entry name" value="FASCILIN 2-LIKE PROTEIN"/>
    <property type="match status" value="1"/>
</dbReference>
<reference evidence="9" key="1">
    <citation type="submission" date="2020-11" db="EMBL/GenBank/DDBJ databases">
        <authorList>
            <person name="Tran Van P."/>
        </authorList>
    </citation>
    <scope>NUCLEOTIDE SEQUENCE</scope>
</reference>
<dbReference type="FunFam" id="2.60.40.10:FF:000032">
    <property type="entry name" value="palladin isoform X1"/>
    <property type="match status" value="1"/>
</dbReference>
<dbReference type="InterPro" id="IPR036179">
    <property type="entry name" value="Ig-like_dom_sf"/>
</dbReference>
<dbReference type="PROSITE" id="PS50853">
    <property type="entry name" value="FN3"/>
    <property type="match status" value="2"/>
</dbReference>
<evidence type="ECO:0000256" key="4">
    <source>
        <dbReference type="ARBA" id="ARBA00023319"/>
    </source>
</evidence>
<feature type="domain" description="Fibronectin type-III" evidence="8">
    <location>
        <begin position="1168"/>
        <end position="1270"/>
    </location>
</feature>
<dbReference type="Pfam" id="PF07679">
    <property type="entry name" value="I-set"/>
    <property type="match status" value="2"/>
</dbReference>
<keyword evidence="4" id="KW-0393">Immunoglobulin domain</keyword>
<sequence>MRFLSLFLVSLVGFDSLSAMEKILDPIHDGIVTAQCRIQCLSQFLGDREFGDLDGKCRQNKDCNMCWEVCQLLESDFIVWGPMCGVPDICFPGCMKACIYHTDLDLSRHYDGSPVTGEYLLPGKLKVKGEDGRGQKVVAWEEVTRMGNKVSNRDARNHGRPPTLDQHVVYAPFIQPFIHDYYRPLNQTTGLKMRLSEDGFEGRNSLLLLAVGKEGVLARAETAFVFRGGVAPRPSISDFFFPVGDGGAGVPNVLDIGKVVDEEDVPKSVLSPSYFPKFNPPRPLSSLRTTSTSTTRRPPKTKHQKKLDWSLKLDSLKTSKKQGSVIAEVSWNCSGLGPGEFLVTWEVHSDLSGVKGHLFTQGTSARLTLLPHSKYIVQVEHISRHLRESEKSQPLEVDTENATSDEAGMDDTFIVQLQVLAGVGAGSSCFVLFTLIALAAKRLWASKASAPKTSPSFPSLPSASGARRDEDEGSCRDLEGQLGEEEAQKSLTYYFPISVRPEHMHDSFVRLQEFVFKEELGQLANPYIDFLYKLEYLPLSIPMMRHASRELVISILILWQWAGPCDGADPSLVINPEGTVHHKPLGQSLYFQCRPNVENVGLVSEWKWFDPHGMEITGDDRIYTELMIDGETGISLNIEHLEEKDQGEYRCEARYSGNVPLRQTIEIQTFLPITWIDAPKNQYATLGQKDARITCIVQANPVAMVDWQRDREPIRTGYGGNRFRIVGEGIIISGVENGDEGAYTCRARVAQTGQLEERIINFSVYRAPTFIEEPKDTEGVEGESLEIKCRADGNPSPTYTWLDRNNANLNEREGYKVDLYGTLQIASLKREDEGSLTCVAENSAENGRVHHTIQLAVVVKPRIEELLNISRPVNGSAEINCKVSGKPLPEVEIRKLSSLKPFTVGQQEDDPRISFHQREENGMMIGTLYIEKLTRADDGLYGCTASNIGSQAYMNGHIEVQFAPVFNEPPNERDYFSWERRPINLTCIAESIPNATIQWFFHGDREIRNDAHFMRIGEGPKSTLQVTPEDPVYYAKYRCEASNLIGKAIYEMDLKEAFPPGRIDQAAIETATATTITWKLIGPRETNGLEVDSYVVEYRKRDESWSEARRRVWNKGVPYILENLEPREIYMFRFAAQNSVGLGDWGEERQHTMDAEGPPQPPPILGSPPDPLNEIDIPEPYNYDLRWEVPPDNGKRINEYEVTYFKVKKSGGKWEQYGTMNTRIVEQPGPPMYKLQGLDPNTYYKVEVRARNEIGLSQPGSIIIKTADDTSRHRPGISGRRGNGVSVHAQSSGSAATTTAAWSLVLVLVLVL</sequence>
<dbReference type="InterPro" id="IPR013783">
    <property type="entry name" value="Ig-like_fold"/>
</dbReference>
<feature type="region of interest" description="Disordered" evidence="5">
    <location>
        <begin position="271"/>
        <end position="305"/>
    </location>
</feature>
<feature type="domain" description="Ig-like" evidence="7">
    <location>
        <begin position="570"/>
        <end position="668"/>
    </location>
</feature>
<feature type="chain" id="PRO_5036402658" evidence="6">
    <location>
        <begin position="20"/>
        <end position="1312"/>
    </location>
</feature>
<keyword evidence="10" id="KW-1185">Reference proteome</keyword>
<dbReference type="EMBL" id="LR899529">
    <property type="protein sequence ID" value="CAD7240173.1"/>
    <property type="molecule type" value="Genomic_DNA"/>
</dbReference>
<dbReference type="GO" id="GO:0030154">
    <property type="term" value="P:cell differentiation"/>
    <property type="evidence" value="ECO:0007669"/>
    <property type="project" value="UniProtKB-ARBA"/>
</dbReference>
<dbReference type="GO" id="GO:0009653">
    <property type="term" value="P:anatomical structure morphogenesis"/>
    <property type="evidence" value="ECO:0007669"/>
    <property type="project" value="UniProtKB-ARBA"/>
</dbReference>
<evidence type="ECO:0000256" key="5">
    <source>
        <dbReference type="SAM" id="MobiDB-lite"/>
    </source>
</evidence>
<protein>
    <submittedName>
        <fullName evidence="9">Uncharacterized protein</fullName>
    </submittedName>
</protein>
<dbReference type="InterPro" id="IPR007110">
    <property type="entry name" value="Ig-like_dom"/>
</dbReference>
<feature type="domain" description="Ig-like" evidence="7">
    <location>
        <begin position="768"/>
        <end position="854"/>
    </location>
</feature>